<gene>
    <name evidence="8" type="primary">rfbD</name>
    <name evidence="8" type="ORF">C0Z20_09140</name>
</gene>
<dbReference type="UniPathway" id="UPA00124"/>
<evidence type="ECO:0000256" key="6">
    <source>
        <dbReference type="RuleBase" id="RU364082"/>
    </source>
</evidence>
<dbReference type="RefSeq" id="WP_026229984.1">
    <property type="nucleotide sequence ID" value="NZ_KB890187.1"/>
</dbReference>
<dbReference type="PANTHER" id="PTHR10491">
    <property type="entry name" value="DTDP-4-DEHYDRORHAMNOSE REDUCTASE"/>
    <property type="match status" value="1"/>
</dbReference>
<organism evidence="8 9">
    <name type="scientific">Trinickia symbiotica</name>
    <dbReference type="NCBI Taxonomy" id="863227"/>
    <lineage>
        <taxon>Bacteria</taxon>
        <taxon>Pseudomonadati</taxon>
        <taxon>Pseudomonadota</taxon>
        <taxon>Betaproteobacteria</taxon>
        <taxon>Burkholderiales</taxon>
        <taxon>Burkholderiaceae</taxon>
        <taxon>Trinickia</taxon>
    </lineage>
</organism>
<comment type="caution">
    <text evidence="8">The sequence shown here is derived from an EMBL/GenBank/DDBJ whole genome shotgun (WGS) entry which is preliminary data.</text>
</comment>
<evidence type="ECO:0000256" key="1">
    <source>
        <dbReference type="ARBA" id="ARBA00004781"/>
    </source>
</evidence>
<proteinExistence type="inferred from homology"/>
<comment type="catalytic activity">
    <reaction evidence="5 6">
        <text>dTDP-beta-L-rhamnose + NADP(+) = dTDP-4-dehydro-beta-L-rhamnose + NADPH + H(+)</text>
        <dbReference type="Rhea" id="RHEA:21796"/>
        <dbReference type="ChEBI" id="CHEBI:15378"/>
        <dbReference type="ChEBI" id="CHEBI:57510"/>
        <dbReference type="ChEBI" id="CHEBI:57783"/>
        <dbReference type="ChEBI" id="CHEBI:58349"/>
        <dbReference type="ChEBI" id="CHEBI:62830"/>
        <dbReference type="EC" id="1.1.1.133"/>
    </reaction>
</comment>
<evidence type="ECO:0000256" key="5">
    <source>
        <dbReference type="ARBA" id="ARBA00048200"/>
    </source>
</evidence>
<dbReference type="AlphaFoldDB" id="A0A2N7X550"/>
<keyword evidence="9" id="KW-1185">Reference proteome</keyword>
<dbReference type="Gene3D" id="3.40.50.720">
    <property type="entry name" value="NAD(P)-binding Rossmann-like Domain"/>
    <property type="match status" value="1"/>
</dbReference>
<dbReference type="GO" id="GO:0008831">
    <property type="term" value="F:dTDP-4-dehydrorhamnose reductase activity"/>
    <property type="evidence" value="ECO:0007669"/>
    <property type="project" value="UniProtKB-EC"/>
</dbReference>
<dbReference type="Gene3D" id="3.90.25.10">
    <property type="entry name" value="UDP-galactose 4-epimerase, domain 1"/>
    <property type="match status" value="1"/>
</dbReference>
<keyword evidence="6" id="KW-0560">Oxidoreductase</keyword>
<comment type="function">
    <text evidence="6">Catalyzes the reduction of dTDP-6-deoxy-L-lyxo-4-hexulose to yield dTDP-L-rhamnose.</text>
</comment>
<evidence type="ECO:0000313" key="9">
    <source>
        <dbReference type="Proteomes" id="UP000235777"/>
    </source>
</evidence>
<keyword evidence="6" id="KW-0521">NADP</keyword>
<protein>
    <recommendedName>
        <fullName evidence="4 6">dTDP-4-dehydrorhamnose reductase</fullName>
        <ecNumber evidence="3 6">1.1.1.133</ecNumber>
    </recommendedName>
</protein>
<reference evidence="8 9" key="1">
    <citation type="submission" date="2018-01" db="EMBL/GenBank/DDBJ databases">
        <title>Whole genome analyses suggest that Burkholderia sensu lato contains two further novel genera in the rhizoxinica-symbiotica group Mycetohabitans gen. nov., and Trinickia gen. nov.: implications for the evolution of diazotrophy and nodulation in the Burkholderiaceae.</title>
        <authorList>
            <person name="Estrada-de los Santos P."/>
            <person name="Palmer M."/>
            <person name="Chavez-Ramirez B."/>
            <person name="Beukes C."/>
            <person name="Steenkamp E.T."/>
            <person name="Hirsch A.M."/>
            <person name="Manyaka P."/>
            <person name="Maluk M."/>
            <person name="Lafos M."/>
            <person name="Crook M."/>
            <person name="Gross E."/>
            <person name="Simon M.F."/>
            <person name="Bueno dos Reis Junior F."/>
            <person name="Poole P.S."/>
            <person name="Venter S.N."/>
            <person name="James E.K."/>
        </authorList>
    </citation>
    <scope>NUCLEOTIDE SEQUENCE [LARGE SCALE GENOMIC DNA]</scope>
    <source>
        <strain evidence="8 9">JPY 581</strain>
    </source>
</reference>
<accession>A0A2N7X550</accession>
<dbReference type="EMBL" id="PNYC01000005">
    <property type="protein sequence ID" value="PMS36898.1"/>
    <property type="molecule type" value="Genomic_DNA"/>
</dbReference>
<dbReference type="Proteomes" id="UP000235777">
    <property type="component" value="Unassembled WGS sequence"/>
</dbReference>
<comment type="pathway">
    <text evidence="1 6">Carbohydrate biosynthesis; dTDP-L-rhamnose biosynthesis.</text>
</comment>
<dbReference type="OrthoDB" id="9803892at2"/>
<name>A0A2N7X550_9BURK</name>
<dbReference type="STRING" id="863227.GCA_000373005_03770"/>
<dbReference type="GO" id="GO:0005829">
    <property type="term" value="C:cytosol"/>
    <property type="evidence" value="ECO:0007669"/>
    <property type="project" value="TreeGrafter"/>
</dbReference>
<evidence type="ECO:0000256" key="2">
    <source>
        <dbReference type="ARBA" id="ARBA00010944"/>
    </source>
</evidence>
<dbReference type="InterPro" id="IPR036291">
    <property type="entry name" value="NAD(P)-bd_dom_sf"/>
</dbReference>
<dbReference type="PANTHER" id="PTHR10491:SF4">
    <property type="entry name" value="METHIONINE ADENOSYLTRANSFERASE 2 SUBUNIT BETA"/>
    <property type="match status" value="1"/>
</dbReference>
<dbReference type="Pfam" id="PF04321">
    <property type="entry name" value="RmlD_sub_bind"/>
    <property type="match status" value="1"/>
</dbReference>
<dbReference type="CDD" id="cd05254">
    <property type="entry name" value="dTDP_HR_like_SDR_e"/>
    <property type="match status" value="1"/>
</dbReference>
<evidence type="ECO:0000313" key="8">
    <source>
        <dbReference type="EMBL" id="PMS36898.1"/>
    </source>
</evidence>
<evidence type="ECO:0000259" key="7">
    <source>
        <dbReference type="Pfam" id="PF04321"/>
    </source>
</evidence>
<evidence type="ECO:0000256" key="4">
    <source>
        <dbReference type="ARBA" id="ARBA00017099"/>
    </source>
</evidence>
<comment type="similarity">
    <text evidence="2 6">Belongs to the dTDP-4-dehydrorhamnose reductase family.</text>
</comment>
<sequence>MSELRERPILVTGASGQVGFELVRCLQGLGRVVAPDHNTLDLADESRLAVVVREIKPSLIINPAAYTAVDQAETERDAAMCINAVAPGLLASEAQRLGIPLIHYSTDYVFDGAKPAPYQEDDRVGPLNVYGESKLAGERAVEDCGGLHLVLRTSWVYGVRGRNFVRTMLRLAQEREELRIVADQIGAPTWSRTIAEATAQIVAQSMALPEDARADWWARRSGIYHLTADGQTSWAGFAKAIFDVALRDKRPKVVPITSAEYPTPARRPANSRLSNAKLTATFGIRPPQWRDALALCLAGA</sequence>
<dbReference type="GO" id="GO:0019305">
    <property type="term" value="P:dTDP-rhamnose biosynthetic process"/>
    <property type="evidence" value="ECO:0007669"/>
    <property type="project" value="UniProtKB-UniPathway"/>
</dbReference>
<feature type="domain" description="RmlD-like substrate binding" evidence="7">
    <location>
        <begin position="9"/>
        <end position="298"/>
    </location>
</feature>
<comment type="cofactor">
    <cofactor evidence="6">
        <name>Mg(2+)</name>
        <dbReference type="ChEBI" id="CHEBI:18420"/>
    </cofactor>
    <text evidence="6">Binds 1 Mg(2+) ion per monomer.</text>
</comment>
<dbReference type="InterPro" id="IPR005913">
    <property type="entry name" value="dTDP_dehydrorham_reduct"/>
</dbReference>
<dbReference type="InterPro" id="IPR029903">
    <property type="entry name" value="RmlD-like-bd"/>
</dbReference>
<evidence type="ECO:0000256" key="3">
    <source>
        <dbReference type="ARBA" id="ARBA00012929"/>
    </source>
</evidence>
<dbReference type="NCBIfam" id="TIGR01214">
    <property type="entry name" value="rmlD"/>
    <property type="match status" value="1"/>
</dbReference>
<dbReference type="EC" id="1.1.1.133" evidence="3 6"/>
<dbReference type="SUPFAM" id="SSF51735">
    <property type="entry name" value="NAD(P)-binding Rossmann-fold domains"/>
    <property type="match status" value="1"/>
</dbReference>